<accession>A0A9W6QKK8</accession>
<organism evidence="1 2">
    <name type="scientific">Actinokineospora globicatena</name>
    <dbReference type="NCBI Taxonomy" id="103729"/>
    <lineage>
        <taxon>Bacteria</taxon>
        <taxon>Bacillati</taxon>
        <taxon>Actinomycetota</taxon>
        <taxon>Actinomycetes</taxon>
        <taxon>Pseudonocardiales</taxon>
        <taxon>Pseudonocardiaceae</taxon>
        <taxon>Actinokineospora</taxon>
    </lineage>
</organism>
<dbReference type="AntiFam" id="ANF00095">
    <property type="entry name" value="Shadow ORF (opposite ABC transporters)"/>
</dbReference>
<comment type="caution">
    <text evidence="1">The sequence shown here is derived from an EMBL/GenBank/DDBJ whole genome shotgun (WGS) entry which is preliminary data.</text>
</comment>
<keyword evidence="2" id="KW-1185">Reference proteome</keyword>
<name>A0A9W6QKK8_9PSEU</name>
<gene>
    <name evidence="1" type="ORF">Aglo03_25670</name>
</gene>
<evidence type="ECO:0000313" key="2">
    <source>
        <dbReference type="Proteomes" id="UP001165042"/>
    </source>
</evidence>
<proteinExistence type="predicted"/>
<protein>
    <submittedName>
        <fullName evidence="1">Uncharacterized protein</fullName>
    </submittedName>
</protein>
<dbReference type="EMBL" id="BSSD01000003">
    <property type="protein sequence ID" value="GLW91751.1"/>
    <property type="molecule type" value="Genomic_DNA"/>
</dbReference>
<reference evidence="1" key="1">
    <citation type="submission" date="2023-02" db="EMBL/GenBank/DDBJ databases">
        <title>Actinokineospora globicatena NBRC 15670.</title>
        <authorList>
            <person name="Ichikawa N."/>
            <person name="Sato H."/>
            <person name="Tonouchi N."/>
        </authorList>
    </citation>
    <scope>NUCLEOTIDE SEQUENCE</scope>
    <source>
        <strain evidence="1">NBRC 15670</strain>
    </source>
</reference>
<dbReference type="Proteomes" id="UP001165042">
    <property type="component" value="Unassembled WGS sequence"/>
</dbReference>
<dbReference type="AlphaFoldDB" id="A0A9W6QKK8"/>
<sequence>MLEQEVVLEDHADPTLLSGYERARRLVPHLVVESDVALLQREQTGERTQRGCLTGTVRPQYDDYLARFNGER</sequence>
<evidence type="ECO:0000313" key="1">
    <source>
        <dbReference type="EMBL" id="GLW91751.1"/>
    </source>
</evidence>